<dbReference type="Gene3D" id="2.60.120.590">
    <property type="entry name" value="Alpha-ketoglutarate-dependent dioxygenase AlkB-like"/>
    <property type="match status" value="1"/>
</dbReference>
<evidence type="ECO:0000259" key="7">
    <source>
        <dbReference type="PROSITE" id="PS51471"/>
    </source>
</evidence>
<evidence type="ECO:0000256" key="2">
    <source>
        <dbReference type="ARBA" id="ARBA00022723"/>
    </source>
</evidence>
<keyword evidence="2 6" id="KW-0479">Metal-binding</keyword>
<keyword evidence="9" id="KW-1185">Reference proteome</keyword>
<evidence type="ECO:0000313" key="9">
    <source>
        <dbReference type="Proteomes" id="UP000734854"/>
    </source>
</evidence>
<dbReference type="InterPro" id="IPR037151">
    <property type="entry name" value="AlkB-like_sf"/>
</dbReference>
<feature type="binding site" evidence="6">
    <location>
        <position position="382"/>
    </location>
    <ligand>
        <name>Fe cation</name>
        <dbReference type="ChEBI" id="CHEBI:24875"/>
        <note>catalytic</note>
    </ligand>
</feature>
<dbReference type="GO" id="GO:0008198">
    <property type="term" value="F:ferrous iron binding"/>
    <property type="evidence" value="ECO:0007669"/>
    <property type="project" value="TreeGrafter"/>
</dbReference>
<keyword evidence="5 6" id="KW-0408">Iron</keyword>
<dbReference type="InterPro" id="IPR005123">
    <property type="entry name" value="Oxoglu/Fe-dep_dioxygenase_dom"/>
</dbReference>
<comment type="caution">
    <text evidence="8">The sequence shown here is derived from an EMBL/GenBank/DDBJ whole genome shotgun (WGS) entry which is preliminary data.</text>
</comment>
<name>A0A8J5EA97_ZINOF</name>
<dbReference type="AlphaFoldDB" id="A0A8J5EA97"/>
<gene>
    <name evidence="8" type="ORF">ZIOFF_073473</name>
</gene>
<dbReference type="GO" id="GO:0035516">
    <property type="term" value="F:broad specificity oxidative DNA demethylase activity"/>
    <property type="evidence" value="ECO:0007669"/>
    <property type="project" value="TreeGrafter"/>
</dbReference>
<comment type="similarity">
    <text evidence="1">Belongs to the alkB family.</text>
</comment>
<keyword evidence="3" id="KW-0223">Dioxygenase</keyword>
<dbReference type="PANTHER" id="PTHR16557:SF11">
    <property type="entry name" value="ALPHA-KETOGLUTARATE-DEPENDENT DIOXYGENASE ALKB"/>
    <property type="match status" value="1"/>
</dbReference>
<dbReference type="GO" id="GO:0035515">
    <property type="term" value="F:oxidative RNA demethylase activity"/>
    <property type="evidence" value="ECO:0007669"/>
    <property type="project" value="TreeGrafter"/>
</dbReference>
<dbReference type="SUPFAM" id="SSF51197">
    <property type="entry name" value="Clavaminate synthase-like"/>
    <property type="match status" value="1"/>
</dbReference>
<dbReference type="GO" id="GO:0035513">
    <property type="term" value="P:oxidative RNA demethylation"/>
    <property type="evidence" value="ECO:0007669"/>
    <property type="project" value="TreeGrafter"/>
</dbReference>
<dbReference type="Proteomes" id="UP000734854">
    <property type="component" value="Unassembled WGS sequence"/>
</dbReference>
<feature type="binding site" evidence="6">
    <location>
        <position position="328"/>
    </location>
    <ligand>
        <name>Fe cation</name>
        <dbReference type="ChEBI" id="CHEBI:24875"/>
        <note>catalytic</note>
    </ligand>
</feature>
<organism evidence="8 9">
    <name type="scientific">Zingiber officinale</name>
    <name type="common">Ginger</name>
    <name type="synonym">Amomum zingiber</name>
    <dbReference type="NCBI Taxonomy" id="94328"/>
    <lineage>
        <taxon>Eukaryota</taxon>
        <taxon>Viridiplantae</taxon>
        <taxon>Streptophyta</taxon>
        <taxon>Embryophyta</taxon>
        <taxon>Tracheophyta</taxon>
        <taxon>Spermatophyta</taxon>
        <taxon>Magnoliopsida</taxon>
        <taxon>Liliopsida</taxon>
        <taxon>Zingiberales</taxon>
        <taxon>Zingiberaceae</taxon>
        <taxon>Zingiber</taxon>
    </lineage>
</organism>
<evidence type="ECO:0000256" key="6">
    <source>
        <dbReference type="PIRSR" id="PIRSR604574-2"/>
    </source>
</evidence>
<dbReference type="GO" id="GO:0005737">
    <property type="term" value="C:cytoplasm"/>
    <property type="evidence" value="ECO:0007669"/>
    <property type="project" value="TreeGrafter"/>
</dbReference>
<accession>A0A8J5EA97</accession>
<evidence type="ECO:0000256" key="1">
    <source>
        <dbReference type="ARBA" id="ARBA00007879"/>
    </source>
</evidence>
<evidence type="ECO:0000256" key="5">
    <source>
        <dbReference type="ARBA" id="ARBA00023004"/>
    </source>
</evidence>
<dbReference type="EMBL" id="JACMSC010000022">
    <property type="protein sequence ID" value="KAG6468780.1"/>
    <property type="molecule type" value="Genomic_DNA"/>
</dbReference>
<dbReference type="InterPro" id="IPR004574">
    <property type="entry name" value="Alkb"/>
</dbReference>
<feature type="binding site" evidence="6">
    <location>
        <position position="326"/>
    </location>
    <ligand>
        <name>Fe cation</name>
        <dbReference type="ChEBI" id="CHEBI:24875"/>
        <note>catalytic</note>
    </ligand>
</feature>
<keyword evidence="4" id="KW-0560">Oxidoreductase</keyword>
<evidence type="ECO:0000256" key="3">
    <source>
        <dbReference type="ARBA" id="ARBA00022964"/>
    </source>
</evidence>
<dbReference type="PROSITE" id="PS51471">
    <property type="entry name" value="FE2OG_OXY"/>
    <property type="match status" value="1"/>
</dbReference>
<sequence>MNPISSISKSRGDAKILFCLRICGLKHPCSGDVGRQKKNITGGEMYGAQSTDEEPERTAFRLAEKRYKLYKSLPPKTRKKPVLNQTDLFDVVDFHAILESVDPIDGIFRLDCPGFDRPVFCFRDRPGFYFIPRALTIEEQCYWIRQSLVSFPQPPNRTSLTAIYGPISDLFAAVRNKKILVEAENSVLSLGDDKIHSGNYIFSESNANTSVEAQGSFKSVSASTLLRKLRWGTLGLQFNWSKASDQSRLRITGDQGGNLNERQGNFHTANCWSRNYDFTLPHNKIPEKLCQLAKEMAIPAMPSGEEFQPEAAIVNYFGPSDMLGGHLDDMEADWSKPIVSISLGCKAIFLLGGTSREDVPVSMFLRSGDIVLMAGKARECFHGVPRIFTDDKHAEVSVLLSQFSGEDDCCITDYIKNSRININIRQVN</sequence>
<feature type="domain" description="Fe2OG dioxygenase" evidence="7">
    <location>
        <begin position="308"/>
        <end position="428"/>
    </location>
</feature>
<evidence type="ECO:0000313" key="8">
    <source>
        <dbReference type="EMBL" id="KAG6468780.1"/>
    </source>
</evidence>
<protein>
    <recommendedName>
        <fullName evidence="7">Fe2OG dioxygenase domain-containing protein</fullName>
    </recommendedName>
</protein>
<comment type="cofactor">
    <cofactor evidence="6">
        <name>Fe(2+)</name>
        <dbReference type="ChEBI" id="CHEBI:29033"/>
    </cofactor>
    <text evidence="6">Binds 1 Fe(2+) ion per subunit.</text>
</comment>
<dbReference type="InterPro" id="IPR027450">
    <property type="entry name" value="AlkB-like"/>
</dbReference>
<proteinExistence type="inferred from homology"/>
<reference evidence="8 9" key="1">
    <citation type="submission" date="2020-08" db="EMBL/GenBank/DDBJ databases">
        <title>Plant Genome Project.</title>
        <authorList>
            <person name="Zhang R.-G."/>
        </authorList>
    </citation>
    <scope>NUCLEOTIDE SEQUENCE [LARGE SCALE GENOMIC DNA]</scope>
    <source>
        <tissue evidence="8">Rhizome</tissue>
    </source>
</reference>
<dbReference type="Pfam" id="PF13532">
    <property type="entry name" value="2OG-FeII_Oxy_2"/>
    <property type="match status" value="1"/>
</dbReference>
<evidence type="ECO:0000256" key="4">
    <source>
        <dbReference type="ARBA" id="ARBA00023002"/>
    </source>
</evidence>
<dbReference type="PANTHER" id="PTHR16557">
    <property type="entry name" value="ALKYLATED DNA REPAIR PROTEIN ALKB-RELATED"/>
    <property type="match status" value="1"/>
</dbReference>